<dbReference type="RefSeq" id="WP_146482668.1">
    <property type="nucleotide sequence ID" value="NZ_CP042266.1"/>
</dbReference>
<proteinExistence type="predicted"/>
<evidence type="ECO:0000313" key="3">
    <source>
        <dbReference type="Proteomes" id="UP000320580"/>
    </source>
</evidence>
<sequence length="95" mass="9373">MSVLSWFGWKKKAKQEPETGSAGETAQSPGAGEESGDAKGPGGCASAPEGGTRTEADAEKSPGCPAEAPAAGVEIPRQQSAGDVEGSEAGEGARQ</sequence>
<gene>
    <name evidence="2" type="ORF">FQU76_25820</name>
</gene>
<protein>
    <submittedName>
        <fullName evidence="2">Uncharacterized protein</fullName>
    </submittedName>
</protein>
<dbReference type="EMBL" id="CP042266">
    <property type="protein sequence ID" value="QDY79377.1"/>
    <property type="molecule type" value="Genomic_DNA"/>
</dbReference>
<reference evidence="2 3" key="1">
    <citation type="submission" date="2019-07" db="EMBL/GenBank/DDBJ databases">
        <authorList>
            <person name="Zhu P."/>
        </authorList>
    </citation>
    <scope>NUCLEOTIDE SEQUENCE [LARGE SCALE GENOMIC DNA]</scope>
    <source>
        <strain evidence="2 3">SSL-25</strain>
    </source>
</reference>
<evidence type="ECO:0000256" key="1">
    <source>
        <dbReference type="SAM" id="MobiDB-lite"/>
    </source>
</evidence>
<evidence type="ECO:0000313" key="2">
    <source>
        <dbReference type="EMBL" id="QDY79377.1"/>
    </source>
</evidence>
<dbReference type="AlphaFoldDB" id="A0A5B8JD14"/>
<feature type="region of interest" description="Disordered" evidence="1">
    <location>
        <begin position="1"/>
        <end position="95"/>
    </location>
</feature>
<organism evidence="2 3">
    <name type="scientific">Streptomyces qinzhouensis</name>
    <dbReference type="NCBI Taxonomy" id="2599401"/>
    <lineage>
        <taxon>Bacteria</taxon>
        <taxon>Bacillati</taxon>
        <taxon>Actinomycetota</taxon>
        <taxon>Actinomycetes</taxon>
        <taxon>Kitasatosporales</taxon>
        <taxon>Streptomycetaceae</taxon>
        <taxon>Streptomyces</taxon>
    </lineage>
</organism>
<name>A0A5B8JD14_9ACTN</name>
<accession>A0A5B8JD14</accession>
<keyword evidence="3" id="KW-1185">Reference proteome</keyword>
<dbReference type="Proteomes" id="UP000320580">
    <property type="component" value="Chromosome"/>
</dbReference>
<dbReference type="OrthoDB" id="9993801at2"/>
<dbReference type="KEGG" id="sqz:FQU76_25820"/>